<evidence type="ECO:0000313" key="3">
    <source>
        <dbReference type="Proteomes" id="UP000509418"/>
    </source>
</evidence>
<feature type="transmembrane region" description="Helical" evidence="1">
    <location>
        <begin position="20"/>
        <end position="37"/>
    </location>
</feature>
<feature type="transmembrane region" description="Helical" evidence="1">
    <location>
        <begin position="69"/>
        <end position="88"/>
    </location>
</feature>
<evidence type="ECO:0000256" key="1">
    <source>
        <dbReference type="SAM" id="Phobius"/>
    </source>
</evidence>
<proteinExistence type="predicted"/>
<dbReference type="GeneID" id="91329177"/>
<dbReference type="Proteomes" id="UP000509418">
    <property type="component" value="Chromosome"/>
</dbReference>
<dbReference type="EMBL" id="CP056041">
    <property type="protein sequence ID" value="QKZ20897.1"/>
    <property type="molecule type" value="Genomic_DNA"/>
</dbReference>
<feature type="transmembrane region" description="Helical" evidence="1">
    <location>
        <begin position="43"/>
        <end position="62"/>
    </location>
</feature>
<name>A0A7H8TBU1_STRCX</name>
<accession>A0A7H8TBU1</accession>
<keyword evidence="1" id="KW-1133">Transmembrane helix</keyword>
<dbReference type="AlphaFoldDB" id="A0A7H8TBU1"/>
<protein>
    <submittedName>
        <fullName evidence="2">Uncharacterized protein</fullName>
    </submittedName>
</protein>
<keyword evidence="1" id="KW-0472">Membrane</keyword>
<dbReference type="RefSeq" id="WP_107905857.1">
    <property type="nucleotide sequence ID" value="NZ_BMUS01000003.1"/>
</dbReference>
<keyword evidence="3" id="KW-1185">Reference proteome</keyword>
<organism evidence="2 3">
    <name type="scientific">Streptomyces chartreusis</name>
    <dbReference type="NCBI Taxonomy" id="1969"/>
    <lineage>
        <taxon>Bacteria</taxon>
        <taxon>Bacillati</taxon>
        <taxon>Actinomycetota</taxon>
        <taxon>Actinomycetes</taxon>
        <taxon>Kitasatosporales</taxon>
        <taxon>Streptomycetaceae</taxon>
        <taxon>Streptomyces</taxon>
    </lineage>
</organism>
<gene>
    <name evidence="2" type="ORF">HUT05_28260</name>
</gene>
<evidence type="ECO:0000313" key="2">
    <source>
        <dbReference type="EMBL" id="QKZ20897.1"/>
    </source>
</evidence>
<reference evidence="2 3" key="1">
    <citation type="submission" date="2020-06" db="EMBL/GenBank/DDBJ databases">
        <title>Genome mining for natural products.</title>
        <authorList>
            <person name="Zhang B."/>
            <person name="Shi J."/>
            <person name="Ge H."/>
        </authorList>
    </citation>
    <scope>NUCLEOTIDE SEQUENCE [LARGE SCALE GENOMIC DNA]</scope>
    <source>
        <strain evidence="2 3">NA02069</strain>
    </source>
</reference>
<keyword evidence="1" id="KW-0812">Transmembrane</keyword>
<sequence length="92" mass="9756">MSFPASGENLELFLSRARMMAAGAVPAYLALLLFLTSEEGWHWSFLVFCVLPPVAAVAGFLGKRDIRPGLAVTALVLAIAPLPLIGGIEALF</sequence>